<accession>A0A2K1QL19</accession>
<protein>
    <recommendedName>
        <fullName evidence="1">RNB domain-containing protein</fullName>
    </recommendedName>
</protein>
<name>A0A2K1QL19_9PEZI</name>
<dbReference type="InParanoid" id="A0A2K1QL19"/>
<dbReference type="Pfam" id="PF00773">
    <property type="entry name" value="RNB"/>
    <property type="match status" value="1"/>
</dbReference>
<dbReference type="GO" id="GO:0000932">
    <property type="term" value="C:P-body"/>
    <property type="evidence" value="ECO:0007669"/>
    <property type="project" value="TreeGrafter"/>
</dbReference>
<dbReference type="Pfam" id="PF23216">
    <property type="entry name" value="WHD_CYT4"/>
    <property type="match status" value="1"/>
</dbReference>
<feature type="domain" description="RNB" evidence="1">
    <location>
        <begin position="494"/>
        <end position="861"/>
    </location>
</feature>
<dbReference type="InterPro" id="IPR057912">
    <property type="entry name" value="OB_CYT4_C"/>
</dbReference>
<comment type="caution">
    <text evidence="2">The sequence shown here is derived from an EMBL/GenBank/DDBJ whole genome shotgun (WGS) entry which is preliminary data.</text>
</comment>
<dbReference type="SUPFAM" id="SSF50249">
    <property type="entry name" value="Nucleic acid-binding proteins"/>
    <property type="match status" value="1"/>
</dbReference>
<dbReference type="InterPro" id="IPR056625">
    <property type="entry name" value="SH3_CYT4"/>
</dbReference>
<keyword evidence="3" id="KW-1185">Reference proteome</keyword>
<dbReference type="Pfam" id="PF23214">
    <property type="entry name" value="SH3_CYT4"/>
    <property type="match status" value="1"/>
</dbReference>
<dbReference type="PANTHER" id="PTHR23355">
    <property type="entry name" value="RIBONUCLEASE"/>
    <property type="match status" value="1"/>
</dbReference>
<dbReference type="InterPro" id="IPR001900">
    <property type="entry name" value="RNase_II/R"/>
</dbReference>
<dbReference type="Proteomes" id="UP000243797">
    <property type="component" value="Unassembled WGS sequence"/>
</dbReference>
<dbReference type="Pfam" id="PF25522">
    <property type="entry name" value="OB_cyt-4"/>
    <property type="match status" value="1"/>
</dbReference>
<dbReference type="STRING" id="2082308.A0A2K1QL19"/>
<dbReference type="AlphaFoldDB" id="A0A2K1QL19"/>
<organism evidence="2 3">
    <name type="scientific">Sphaceloma murrayae</name>
    <dbReference type="NCBI Taxonomy" id="2082308"/>
    <lineage>
        <taxon>Eukaryota</taxon>
        <taxon>Fungi</taxon>
        <taxon>Dikarya</taxon>
        <taxon>Ascomycota</taxon>
        <taxon>Pezizomycotina</taxon>
        <taxon>Dothideomycetes</taxon>
        <taxon>Dothideomycetidae</taxon>
        <taxon>Myriangiales</taxon>
        <taxon>Elsinoaceae</taxon>
        <taxon>Sphaceloma</taxon>
    </lineage>
</organism>
<sequence length="1003" mass="113694">MRRPDALAQFTKHPVNMGTGIRAELKDWHTTYGVHLQNQLAEYLGELDSKDTSNSFARVSGTQEVYDPDAFDNDTMDSIEAMASLSELDVLDPDHRVLRPGDLVEIPSVVSESDPVIAVFVRRLGIGSAMSQFFTSTGKWLHATQMTAQFVVPNYINPRLIEKLIPHLPKDLNQGLYDQRAFFDISVPRALSAPVVSRLINFKKRVQDIYRRHAARLDRAHEILAHDEDLKFGTLPKLAQKLLNKTADAPVSNEERLATRIALLRAGFAFGFDTRHHRITGFIQIRSKSQVSMVSKVRSWIRQYRDELATMEPGSDPLKVRFESWGGRIVQEFARKAKVAIIKSRKDREPTFLGSIGPSKERRKITPGTMAIRYERGVEWNEDEQEIIRFLEAWSSVGAFQRQSILESQPPILLQATGMYEGYELRDRTGFVFLQEIGVMVPFENRGRYDANLMIPAAQHSKPLERLLSLIDKGGEKDPVKMGLLTEDTMSDVRRDWGDMPVFCIDKSGALEIDDGLSTEECEDGTNWVHIHVANPTAFINVDSPLSKMARHMTETIYMPERAYTMLPSWASAKKFSLGRNKPCLTFSARLDDGGNMVEYKVQAGIVRNVRYIDPSEVDKVLDMSESNLQKKKVLRVGGEPPPPPLKFKIETRAEDLSFGSKRLLGQLYDLAKKRFKVRSALSGISLAILDQDIQVWDRANGVGLSWTGPSRSNVRRVFGDPVIQMVTSDFSTDLDLAGREDSNMMVRECMLIACEVGAKWCHDRKLPNIYRGSLTGASVSKETARQYYKRVLEPLMESRNGVIPFHMLNAYLARSNPSTLTLEPLPHEQLGLTHFSKVTSPLRRYGDMVTHWQIQSALLEEHRRGVSLKDKPAQHRPPFSRAHLELIMPTLHAREDRIKRAKLAGIAFWTTQLFFRAHYFGEMEMPKTLTAYVSQTAQSDWCQTVILKEYGVQATMVNPVGEEARQGDEWEAVIDMADCYNSKILLKPIQLIKRAEDEGLES</sequence>
<dbReference type="GO" id="GO:0000175">
    <property type="term" value="F:3'-5'-RNA exonuclease activity"/>
    <property type="evidence" value="ECO:0007669"/>
    <property type="project" value="TreeGrafter"/>
</dbReference>
<dbReference type="OrthoDB" id="2285229at2759"/>
<evidence type="ECO:0000313" key="3">
    <source>
        <dbReference type="Proteomes" id="UP000243797"/>
    </source>
</evidence>
<dbReference type="PANTHER" id="PTHR23355:SF65">
    <property type="entry name" value="EXORIBONUCLEASE CYT-4, PUTATIVE (AFU_ORTHOLOGUE AFUA_7G01550)-RELATED"/>
    <property type="match status" value="1"/>
</dbReference>
<dbReference type="GO" id="GO:0006402">
    <property type="term" value="P:mRNA catabolic process"/>
    <property type="evidence" value="ECO:0007669"/>
    <property type="project" value="TreeGrafter"/>
</dbReference>
<dbReference type="InterPro" id="IPR050180">
    <property type="entry name" value="RNR_Ribonuclease"/>
</dbReference>
<proteinExistence type="predicted"/>
<gene>
    <name evidence="2" type="ORF">CAC42_4123</name>
</gene>
<evidence type="ECO:0000259" key="1">
    <source>
        <dbReference type="SMART" id="SM00955"/>
    </source>
</evidence>
<dbReference type="SMART" id="SM00955">
    <property type="entry name" value="RNB"/>
    <property type="match status" value="1"/>
</dbReference>
<dbReference type="InterPro" id="IPR056624">
    <property type="entry name" value="WH_CYT4"/>
</dbReference>
<dbReference type="InterPro" id="IPR012340">
    <property type="entry name" value="NA-bd_OB-fold"/>
</dbReference>
<reference evidence="2 3" key="1">
    <citation type="submission" date="2017-06" db="EMBL/GenBank/DDBJ databases">
        <title>Draft genome sequence of a variant of Elsinoe murrayae.</title>
        <authorList>
            <person name="Cheng Q."/>
        </authorList>
    </citation>
    <scope>NUCLEOTIDE SEQUENCE [LARGE SCALE GENOMIC DNA]</scope>
    <source>
        <strain evidence="2 3">CQ-2017a</strain>
    </source>
</reference>
<evidence type="ECO:0000313" key="2">
    <source>
        <dbReference type="EMBL" id="PNS15671.1"/>
    </source>
</evidence>
<dbReference type="EMBL" id="NKHZ01000068">
    <property type="protein sequence ID" value="PNS15671.1"/>
    <property type="molecule type" value="Genomic_DNA"/>
</dbReference>
<dbReference type="GO" id="GO:0003723">
    <property type="term" value="F:RNA binding"/>
    <property type="evidence" value="ECO:0007669"/>
    <property type="project" value="InterPro"/>
</dbReference>